<keyword evidence="4" id="KW-0378">Hydrolase</keyword>
<feature type="domain" description="Hydantoinase/oxoprolinase N-terminal" evidence="2">
    <location>
        <begin position="12"/>
        <end position="193"/>
    </location>
</feature>
<feature type="domain" description="Acetophenone carboxylase-like C-terminal" evidence="3">
    <location>
        <begin position="538"/>
        <end position="690"/>
    </location>
</feature>
<evidence type="ECO:0000313" key="4">
    <source>
        <dbReference type="EMBL" id="MET3662789.1"/>
    </source>
</evidence>
<gene>
    <name evidence="4" type="ORF">ABID44_003140</name>
</gene>
<evidence type="ECO:0000259" key="3">
    <source>
        <dbReference type="Pfam" id="PF19278"/>
    </source>
</evidence>
<feature type="domain" description="Hydantoinase A/oxoprolinase" evidence="1">
    <location>
        <begin position="215"/>
        <end position="509"/>
    </location>
</feature>
<accession>A0ABV2KNY6</accession>
<dbReference type="GO" id="GO:0047423">
    <property type="term" value="F:N-methylhydantoinase (ATP-hydrolyzing) activity"/>
    <property type="evidence" value="ECO:0007669"/>
    <property type="project" value="UniProtKB-EC"/>
</dbReference>
<dbReference type="PANTHER" id="PTHR11365">
    <property type="entry name" value="5-OXOPROLINASE RELATED"/>
    <property type="match status" value="1"/>
</dbReference>
<dbReference type="InterPro" id="IPR002821">
    <property type="entry name" value="Hydantoinase_A"/>
</dbReference>
<dbReference type="Pfam" id="PF05378">
    <property type="entry name" value="Hydant_A_N"/>
    <property type="match status" value="1"/>
</dbReference>
<dbReference type="EMBL" id="JBEPMN010000015">
    <property type="protein sequence ID" value="MET3662789.1"/>
    <property type="molecule type" value="Genomic_DNA"/>
</dbReference>
<dbReference type="Pfam" id="PF19278">
    <property type="entry name" value="Hydant_A_C"/>
    <property type="match status" value="1"/>
</dbReference>
<proteinExistence type="predicted"/>
<organism evidence="4 5">
    <name type="scientific">Aquamicrobium ahrensii</name>
    <dbReference type="NCBI Taxonomy" id="469551"/>
    <lineage>
        <taxon>Bacteria</taxon>
        <taxon>Pseudomonadati</taxon>
        <taxon>Pseudomonadota</taxon>
        <taxon>Alphaproteobacteria</taxon>
        <taxon>Hyphomicrobiales</taxon>
        <taxon>Phyllobacteriaceae</taxon>
        <taxon>Aquamicrobium</taxon>
    </lineage>
</organism>
<dbReference type="PANTHER" id="PTHR11365:SF23">
    <property type="entry name" value="HYPOTHETICAL 5-OXOPROLINASE (EUROFUNG)-RELATED"/>
    <property type="match status" value="1"/>
</dbReference>
<dbReference type="InterPro" id="IPR008040">
    <property type="entry name" value="Hydant_A_N"/>
</dbReference>
<evidence type="ECO:0000259" key="1">
    <source>
        <dbReference type="Pfam" id="PF01968"/>
    </source>
</evidence>
<dbReference type="InterPro" id="IPR049517">
    <property type="entry name" value="ACX-like_C"/>
</dbReference>
<keyword evidence="5" id="KW-1185">Reference proteome</keyword>
<evidence type="ECO:0000313" key="5">
    <source>
        <dbReference type="Proteomes" id="UP001549143"/>
    </source>
</evidence>
<dbReference type="EC" id="3.5.2.14" evidence="4"/>
<sequence>MERKSNTDNSLRVAVDIGGTFTDGVATLYPSGDIWVAKSPTTPADPGEAVSTVIRDLLRQVEESVPQETPVLAEVVHGTTLVTNTLIERKGARTALVSTKGMRDVLDIGREWRYDIYDLDIELPKPLIDADKRVEIDERLNARGDIMVELDDEKLDAMVEGIRKLDVESVAVSLLHSYVNTDHEKGIEARLKKALPNLAVSLSSDLVREIKEFERTSTVAANAYVKPIVAAYLQQLESRIEQIRGGIPLRVMVSSGGFSSATSGAESPILLLESGPAAGVLSALNTARQHGLNQVLAFDMGGTTAKACVAVDGEAPIAHSFECARVERFKRGSGLPILIPSIELIEIGAGGGSIAHRNRLGLLNIGPESSGSVPGPACYDRGGTSATVTDADLLLGYLNPDNFLGGEMKLNLKAAQDAVTQLAASLGVEPIDAAFGICNMVNENMASAARIHIAENGHDPRDFSMVATGGAGPVHAVEVARKLRIPQVLIPIAAGAGSCLGMLAAPARIDKAWSNPQLLADVDWSEVAENLAVLRAQGEVELATAGASDVEWAIGAEMRYYGQGAELAVSIPYEKIGKGADKALLEAFEAQYEKLYGRLVPNAAPQVITWRLVGRAPTEGHHFEWGDSRVKAEGAPSRMRRIYLPLKKDYAEVKVYDRYSVQPGQVLQGPLILEERESTIVVAVGADVTVKPDLTVSVMIKEFE</sequence>
<name>A0ABV2KNY6_9HYPH</name>
<dbReference type="Proteomes" id="UP001549143">
    <property type="component" value="Unassembled WGS sequence"/>
</dbReference>
<reference evidence="4 5" key="1">
    <citation type="submission" date="2024-06" db="EMBL/GenBank/DDBJ databases">
        <title>Genomic Encyclopedia of Type Strains, Phase IV (KMG-IV): sequencing the most valuable type-strain genomes for metagenomic binning, comparative biology and taxonomic classification.</title>
        <authorList>
            <person name="Goeker M."/>
        </authorList>
    </citation>
    <scope>NUCLEOTIDE SEQUENCE [LARGE SCALE GENOMIC DNA]</scope>
    <source>
        <strain evidence="4 5">DSM 19730</strain>
    </source>
</reference>
<dbReference type="InterPro" id="IPR045079">
    <property type="entry name" value="Oxoprolinase-like"/>
</dbReference>
<comment type="caution">
    <text evidence="4">The sequence shown here is derived from an EMBL/GenBank/DDBJ whole genome shotgun (WGS) entry which is preliminary data.</text>
</comment>
<dbReference type="Pfam" id="PF01968">
    <property type="entry name" value="Hydantoinase_A"/>
    <property type="match status" value="1"/>
</dbReference>
<dbReference type="RefSeq" id="WP_354152632.1">
    <property type="nucleotide sequence ID" value="NZ_JBEPMN010000015.1"/>
</dbReference>
<evidence type="ECO:0000259" key="2">
    <source>
        <dbReference type="Pfam" id="PF05378"/>
    </source>
</evidence>
<protein>
    <submittedName>
        <fullName evidence="4">N-methylhydantoinase A</fullName>
        <ecNumber evidence="4">3.5.2.14</ecNumber>
    </submittedName>
</protein>